<dbReference type="InterPro" id="IPR003788">
    <property type="entry name" value="NDUFAF7"/>
</dbReference>
<keyword evidence="4" id="KW-1185">Reference proteome</keyword>
<dbReference type="RefSeq" id="WP_244601665.1">
    <property type="nucleotide sequence ID" value="NZ_UWOC01000168.1"/>
</dbReference>
<dbReference type="GO" id="GO:0032259">
    <property type="term" value="P:methylation"/>
    <property type="evidence" value="ECO:0007669"/>
    <property type="project" value="UniProtKB-KW"/>
</dbReference>
<gene>
    <name evidence="3" type="ORF">RHODGE_RHODGE_03561</name>
</gene>
<dbReference type="InterPro" id="IPR029063">
    <property type="entry name" value="SAM-dependent_MTases_sf"/>
</dbReference>
<dbReference type="InterPro" id="IPR038375">
    <property type="entry name" value="NDUFAF7_sf"/>
</dbReference>
<keyword evidence="2" id="KW-0808">Transferase</keyword>
<evidence type="ECO:0000313" key="3">
    <source>
        <dbReference type="EMBL" id="VCU10371.1"/>
    </source>
</evidence>
<evidence type="ECO:0000313" key="4">
    <source>
        <dbReference type="Proteomes" id="UP000289200"/>
    </source>
</evidence>
<dbReference type="GO" id="GO:0035243">
    <property type="term" value="F:protein-arginine omega-N symmetric methyltransferase activity"/>
    <property type="evidence" value="ECO:0007669"/>
    <property type="project" value="TreeGrafter"/>
</dbReference>
<dbReference type="Gene3D" id="3.40.50.12710">
    <property type="match status" value="1"/>
</dbReference>
<dbReference type="PANTHER" id="PTHR12049:SF7">
    <property type="entry name" value="PROTEIN ARGININE METHYLTRANSFERASE NDUFAF7, MITOCHONDRIAL"/>
    <property type="match status" value="1"/>
</dbReference>
<protein>
    <recommendedName>
        <fullName evidence="5">Methyltransferase</fullName>
    </recommendedName>
</protein>
<dbReference type="EMBL" id="UWOC01000168">
    <property type="protein sequence ID" value="VCU10371.1"/>
    <property type="molecule type" value="Genomic_DNA"/>
</dbReference>
<dbReference type="AlphaFoldDB" id="A0A447CYJ8"/>
<evidence type="ECO:0000256" key="1">
    <source>
        <dbReference type="ARBA" id="ARBA00022603"/>
    </source>
</evidence>
<organism evidence="3 4">
    <name type="scientific">Rhodoplanes serenus</name>
    <dbReference type="NCBI Taxonomy" id="200615"/>
    <lineage>
        <taxon>Bacteria</taxon>
        <taxon>Pseudomonadati</taxon>
        <taxon>Pseudomonadota</taxon>
        <taxon>Alphaproteobacteria</taxon>
        <taxon>Hyphomicrobiales</taxon>
        <taxon>Nitrobacteraceae</taxon>
        <taxon>Rhodoplanes</taxon>
    </lineage>
</organism>
<sequence length="363" mass="37793">MSPLADLVRRRIAAAGPLPVADYMSLCLGHPEHGYYATRDPFGAAGDFITSPEISQMFGELLGLWAAAVWRQMGEPSSLRLIELGPGRGTLMADALRAVRVLPAFRTALSVHLVETSPVLAGRQRDTLAGAGVPLAWHDDLGAVPPGPAIVLANEFVDALPIRQAVRTADGWRERVVALAPDGRLDFDLAAPDPALAATVPAALRTSPPDMIVEWRDEAFVRRLAARVAGDRETPGAALIIDYGHTISGAGDTLQAVRGHAFADPLAAPGEADLTAHVDFAALARAAAAAGARVHGPLTQAEFLRRLGIDARAAQLKASAPAKAAAIDAAVARLLDPGRTGMGALFKVLAVADPALGPLPALD</sequence>
<comment type="caution">
    <text evidence="3">The sequence shown here is derived from an EMBL/GenBank/DDBJ whole genome shotgun (WGS) entry which is preliminary data.</text>
</comment>
<reference evidence="4" key="1">
    <citation type="submission" date="2018-10" db="EMBL/GenBank/DDBJ databases">
        <authorList>
            <person name="Peiro R."/>
            <person name="Begona"/>
            <person name="Cbmso G."/>
            <person name="Lopez M."/>
            <person name="Gonzalez S."/>
            <person name="Sacristan E."/>
            <person name="Castillo E."/>
        </authorList>
    </citation>
    <scope>NUCLEOTIDE SEQUENCE [LARGE SCALE GENOMIC DNA]</scope>
</reference>
<accession>A0A447CYJ8</accession>
<name>A0A447CYJ8_9BRAD</name>
<keyword evidence="1" id="KW-0489">Methyltransferase</keyword>
<evidence type="ECO:0008006" key="5">
    <source>
        <dbReference type="Google" id="ProtNLM"/>
    </source>
</evidence>
<proteinExistence type="predicted"/>
<dbReference type="PANTHER" id="PTHR12049">
    <property type="entry name" value="PROTEIN ARGININE METHYLTRANSFERASE NDUFAF7, MITOCHONDRIAL"/>
    <property type="match status" value="1"/>
</dbReference>
<dbReference type="Proteomes" id="UP000289200">
    <property type="component" value="Unassembled WGS sequence"/>
</dbReference>
<evidence type="ECO:0000256" key="2">
    <source>
        <dbReference type="ARBA" id="ARBA00022679"/>
    </source>
</evidence>
<dbReference type="SUPFAM" id="SSF53335">
    <property type="entry name" value="S-adenosyl-L-methionine-dependent methyltransferases"/>
    <property type="match status" value="1"/>
</dbReference>
<dbReference type="Pfam" id="PF02636">
    <property type="entry name" value="Methyltransf_28"/>
    <property type="match status" value="1"/>
</dbReference>